<dbReference type="Proteomes" id="UP000233837">
    <property type="component" value="Unassembled WGS sequence"/>
</dbReference>
<accession>A0A2I0WD42</accession>
<name>A0A2I0WD42_9ASPA</name>
<evidence type="ECO:0000313" key="1">
    <source>
        <dbReference type="EMBL" id="PKU73587.1"/>
    </source>
</evidence>
<reference evidence="1 2" key="1">
    <citation type="journal article" date="2016" name="Sci. Rep.">
        <title>The Dendrobium catenatum Lindl. genome sequence provides insights into polysaccharide synthase, floral development and adaptive evolution.</title>
        <authorList>
            <person name="Zhang G.Q."/>
            <person name="Xu Q."/>
            <person name="Bian C."/>
            <person name="Tsai W.C."/>
            <person name="Yeh C.M."/>
            <person name="Liu K.W."/>
            <person name="Yoshida K."/>
            <person name="Zhang L.S."/>
            <person name="Chang S.B."/>
            <person name="Chen F."/>
            <person name="Shi Y."/>
            <person name="Su Y.Y."/>
            <person name="Zhang Y.Q."/>
            <person name="Chen L.J."/>
            <person name="Yin Y."/>
            <person name="Lin M."/>
            <person name="Huang H."/>
            <person name="Deng H."/>
            <person name="Wang Z.W."/>
            <person name="Zhu S.L."/>
            <person name="Zhao X."/>
            <person name="Deng C."/>
            <person name="Niu S.C."/>
            <person name="Huang J."/>
            <person name="Wang M."/>
            <person name="Liu G.H."/>
            <person name="Yang H.J."/>
            <person name="Xiao X.J."/>
            <person name="Hsiao Y.Y."/>
            <person name="Wu W.L."/>
            <person name="Chen Y.Y."/>
            <person name="Mitsuda N."/>
            <person name="Ohme-Takagi M."/>
            <person name="Luo Y.B."/>
            <person name="Van de Peer Y."/>
            <person name="Liu Z.J."/>
        </authorList>
    </citation>
    <scope>NUCLEOTIDE SEQUENCE [LARGE SCALE GENOMIC DNA]</scope>
    <source>
        <tissue evidence="1">The whole plant</tissue>
    </source>
</reference>
<proteinExistence type="predicted"/>
<reference evidence="1 2" key="2">
    <citation type="journal article" date="2017" name="Nature">
        <title>The Apostasia genome and the evolution of orchids.</title>
        <authorList>
            <person name="Zhang G.Q."/>
            <person name="Liu K.W."/>
            <person name="Li Z."/>
            <person name="Lohaus R."/>
            <person name="Hsiao Y.Y."/>
            <person name="Niu S.C."/>
            <person name="Wang J.Y."/>
            <person name="Lin Y.C."/>
            <person name="Xu Q."/>
            <person name="Chen L.J."/>
            <person name="Yoshida K."/>
            <person name="Fujiwara S."/>
            <person name="Wang Z.W."/>
            <person name="Zhang Y.Q."/>
            <person name="Mitsuda N."/>
            <person name="Wang M."/>
            <person name="Liu G.H."/>
            <person name="Pecoraro L."/>
            <person name="Huang H.X."/>
            <person name="Xiao X.J."/>
            <person name="Lin M."/>
            <person name="Wu X.Y."/>
            <person name="Wu W.L."/>
            <person name="Chen Y.Y."/>
            <person name="Chang S.B."/>
            <person name="Sakamoto S."/>
            <person name="Ohme-Takagi M."/>
            <person name="Yagi M."/>
            <person name="Zeng S.J."/>
            <person name="Shen C.Y."/>
            <person name="Yeh C.M."/>
            <person name="Luo Y.B."/>
            <person name="Tsai W.C."/>
            <person name="Van de Peer Y."/>
            <person name="Liu Z.J."/>
        </authorList>
    </citation>
    <scope>NUCLEOTIDE SEQUENCE [LARGE SCALE GENOMIC DNA]</scope>
    <source>
        <tissue evidence="1">The whole plant</tissue>
    </source>
</reference>
<protein>
    <submittedName>
        <fullName evidence="1">Uncharacterized protein</fullName>
    </submittedName>
</protein>
<sequence>MQTGRLKICLIVEEDLTIVQADQFKSEENRTEHRPEFKLSDPDRPAHRPKFVLADIYCTQVTKGDALADLLRFVLIGQDDVHIGLDDIIGNLQLMSSFEALLFKSSCSTF</sequence>
<evidence type="ECO:0000313" key="2">
    <source>
        <dbReference type="Proteomes" id="UP000233837"/>
    </source>
</evidence>
<gene>
    <name evidence="1" type="ORF">MA16_Dca013107</name>
</gene>
<dbReference type="EMBL" id="KZ502734">
    <property type="protein sequence ID" value="PKU73587.1"/>
    <property type="molecule type" value="Genomic_DNA"/>
</dbReference>
<dbReference type="AlphaFoldDB" id="A0A2I0WD42"/>
<keyword evidence="2" id="KW-1185">Reference proteome</keyword>
<organism evidence="1 2">
    <name type="scientific">Dendrobium catenatum</name>
    <dbReference type="NCBI Taxonomy" id="906689"/>
    <lineage>
        <taxon>Eukaryota</taxon>
        <taxon>Viridiplantae</taxon>
        <taxon>Streptophyta</taxon>
        <taxon>Embryophyta</taxon>
        <taxon>Tracheophyta</taxon>
        <taxon>Spermatophyta</taxon>
        <taxon>Magnoliopsida</taxon>
        <taxon>Liliopsida</taxon>
        <taxon>Asparagales</taxon>
        <taxon>Orchidaceae</taxon>
        <taxon>Epidendroideae</taxon>
        <taxon>Malaxideae</taxon>
        <taxon>Dendrobiinae</taxon>
        <taxon>Dendrobium</taxon>
    </lineage>
</organism>